<proteinExistence type="predicted"/>
<dbReference type="OrthoDB" id="4053795at2759"/>
<dbReference type="AlphaFoldDB" id="A0A7H9HRR6"/>
<evidence type="ECO:0000256" key="1">
    <source>
        <dbReference type="SAM" id="Phobius"/>
    </source>
</evidence>
<sequence>MDSNMNYSSFSNKKFTESKIIKFISTIWFVAVTLPIELLKALFFKPKNDVGIVTGTTNNHQYETMSLTEVMTQSYLMEDFSPFETSEKYARLYYSPALGLVVSLIVFGTVMRLNFFRKSSHFIMNDREKYKIIDNPRGGGHQFDLENIPIEYDEELNTWCTLDYSKVDTEFKNDACVVNDIPLAGLPKRKDNYAAMAARSLIFHKDRSKLNLTGAHNAYHSYHR</sequence>
<evidence type="ECO:0000313" key="2">
    <source>
        <dbReference type="EMBL" id="QLQ80438.1"/>
    </source>
</evidence>
<keyword evidence="1" id="KW-0472">Membrane</keyword>
<reference evidence="2 3" key="1">
    <citation type="submission" date="2020-06" db="EMBL/GenBank/DDBJ databases">
        <title>The yeast mating-type switching endonuclease HO is a domesticated member of an unorthodox homing genetic element family.</title>
        <authorList>
            <person name="Coughlan A.Y."/>
            <person name="Lombardi L."/>
            <person name="Braun-Galleani S."/>
            <person name="Martos A.R."/>
            <person name="Galeote V."/>
            <person name="Bigey F."/>
            <person name="Dequin S."/>
            <person name="Byrne K.P."/>
            <person name="Wolfe K.H."/>
        </authorList>
    </citation>
    <scope>NUCLEOTIDE SEQUENCE [LARGE SCALE GENOMIC DNA]</scope>
    <source>
        <strain evidence="2 3">CBS2947</strain>
    </source>
</reference>
<protein>
    <submittedName>
        <fullName evidence="2">Uncharacterized protein</fullName>
    </submittedName>
</protein>
<feature type="transmembrane region" description="Helical" evidence="1">
    <location>
        <begin position="92"/>
        <end position="115"/>
    </location>
</feature>
<keyword evidence="3" id="KW-1185">Reference proteome</keyword>
<evidence type="ECO:0000313" key="3">
    <source>
        <dbReference type="Proteomes" id="UP000510647"/>
    </source>
</evidence>
<feature type="transmembrane region" description="Helical" evidence="1">
    <location>
        <begin position="20"/>
        <end position="39"/>
    </location>
</feature>
<keyword evidence="1" id="KW-0812">Transmembrane</keyword>
<accession>A0A7H9HRR6</accession>
<dbReference type="Proteomes" id="UP000510647">
    <property type="component" value="Chromosome 4"/>
</dbReference>
<name>A0A7H9HRR6_9SACH</name>
<dbReference type="EMBL" id="CP059270">
    <property type="protein sequence ID" value="QLQ80438.1"/>
    <property type="molecule type" value="Genomic_DNA"/>
</dbReference>
<gene>
    <name evidence="2" type="ORF">HG537_0D04380</name>
</gene>
<organism evidence="2 3">
    <name type="scientific">Torulaspora globosa</name>
    <dbReference type="NCBI Taxonomy" id="48254"/>
    <lineage>
        <taxon>Eukaryota</taxon>
        <taxon>Fungi</taxon>
        <taxon>Dikarya</taxon>
        <taxon>Ascomycota</taxon>
        <taxon>Saccharomycotina</taxon>
        <taxon>Saccharomycetes</taxon>
        <taxon>Saccharomycetales</taxon>
        <taxon>Saccharomycetaceae</taxon>
        <taxon>Torulaspora</taxon>
    </lineage>
</organism>
<keyword evidence="1" id="KW-1133">Transmembrane helix</keyword>